<protein>
    <submittedName>
        <fullName evidence="1">Uncharacterized protein</fullName>
    </submittedName>
</protein>
<name>A0ACC2DA79_DIPCM</name>
<comment type="caution">
    <text evidence="1">The sequence shown here is derived from an EMBL/GenBank/DDBJ whole genome shotgun (WGS) entry which is preliminary data.</text>
</comment>
<organism evidence="1 2">
    <name type="scientific">Diphasiastrum complanatum</name>
    <name type="common">Issler's clubmoss</name>
    <name type="synonym">Lycopodium complanatum</name>
    <dbReference type="NCBI Taxonomy" id="34168"/>
    <lineage>
        <taxon>Eukaryota</taxon>
        <taxon>Viridiplantae</taxon>
        <taxon>Streptophyta</taxon>
        <taxon>Embryophyta</taxon>
        <taxon>Tracheophyta</taxon>
        <taxon>Lycopodiopsida</taxon>
        <taxon>Lycopodiales</taxon>
        <taxon>Lycopodiaceae</taxon>
        <taxon>Lycopodioideae</taxon>
        <taxon>Diphasiastrum</taxon>
    </lineage>
</organism>
<dbReference type="EMBL" id="CM055098">
    <property type="protein sequence ID" value="KAJ7551063.1"/>
    <property type="molecule type" value="Genomic_DNA"/>
</dbReference>
<proteinExistence type="predicted"/>
<dbReference type="Proteomes" id="UP001162992">
    <property type="component" value="Chromosome 7"/>
</dbReference>
<evidence type="ECO:0000313" key="1">
    <source>
        <dbReference type="EMBL" id="KAJ7551063.1"/>
    </source>
</evidence>
<sequence>MLRPEVSRLNWRKSSLIAATHLSSSKNTASPFQMGSMARNASTSVRIAIVGDVHDVWDPVKDEKALQYIKPDLLLFTAGDFGDENVELVKDVSRLNFPKAVILGNHDSWWTSGPFRRYKVNADGGPVGVRMQLEALGESHVGYSRLDFPSLGLSVVGGRPFSSGGKRIWSQELLADIYGVTDLKTSAERIIEHASTAPIGHSLIFLCHNGPTGLGSRCQDICGRDWVLAGGDHGDSDLQEALNSVQKIHGRKIPLVVFGHMHKSLQMGLGERTMLVSGTDGIIYLNGAVVPRVKRGVIFDSSSKVRNSQFHDKGSVKGYSSSLKRHFTVVDLVDNAVAKIVENWVSVAENTCQGAETILYMREGVDL</sequence>
<reference evidence="2" key="1">
    <citation type="journal article" date="2024" name="Proc. Natl. Acad. Sci. U.S.A.">
        <title>Extraordinary preservation of gene collinearity over three hundred million years revealed in homosporous lycophytes.</title>
        <authorList>
            <person name="Li C."/>
            <person name="Wickell D."/>
            <person name="Kuo L.Y."/>
            <person name="Chen X."/>
            <person name="Nie B."/>
            <person name="Liao X."/>
            <person name="Peng D."/>
            <person name="Ji J."/>
            <person name="Jenkins J."/>
            <person name="Williams M."/>
            <person name="Shu S."/>
            <person name="Plott C."/>
            <person name="Barry K."/>
            <person name="Rajasekar S."/>
            <person name="Grimwood J."/>
            <person name="Han X."/>
            <person name="Sun S."/>
            <person name="Hou Z."/>
            <person name="He W."/>
            <person name="Dai G."/>
            <person name="Sun C."/>
            <person name="Schmutz J."/>
            <person name="Leebens-Mack J.H."/>
            <person name="Li F.W."/>
            <person name="Wang L."/>
        </authorList>
    </citation>
    <scope>NUCLEOTIDE SEQUENCE [LARGE SCALE GENOMIC DNA]</scope>
    <source>
        <strain evidence="2">cv. PW_Plant_1</strain>
    </source>
</reference>
<accession>A0ACC2DA79</accession>
<gene>
    <name evidence="1" type="ORF">O6H91_07G132400</name>
</gene>
<evidence type="ECO:0000313" key="2">
    <source>
        <dbReference type="Proteomes" id="UP001162992"/>
    </source>
</evidence>
<keyword evidence="2" id="KW-1185">Reference proteome</keyword>